<proteinExistence type="predicted"/>
<evidence type="ECO:0000313" key="3">
    <source>
        <dbReference type="Proteomes" id="UP000199681"/>
    </source>
</evidence>
<comment type="caution">
    <text evidence="2">The sequence shown here is derived from an EMBL/GenBank/DDBJ whole genome shotgun (WGS) entry which is preliminary data.</text>
</comment>
<accession>A0A1I3AT24</accession>
<keyword evidence="3" id="KW-1185">Reference proteome</keyword>
<evidence type="ECO:0000313" key="2">
    <source>
        <dbReference type="EMBL" id="TFB88002.1"/>
    </source>
</evidence>
<name>A0A1I3AT24_9MICO</name>
<reference evidence="1 3" key="1">
    <citation type="submission" date="2016-10" db="EMBL/GenBank/DDBJ databases">
        <authorList>
            <person name="Varghese N."/>
            <person name="Submissions S."/>
        </authorList>
    </citation>
    <scope>NUCLEOTIDE SEQUENCE [LARGE SCALE GENOMIC DNA]</scope>
    <source>
        <strain evidence="1 3">GMCC 1.11211</strain>
    </source>
</reference>
<gene>
    <name evidence="2" type="ORF">E3O11_02690</name>
    <name evidence="1" type="ORF">SAMN05216274_10795</name>
</gene>
<dbReference type="Proteomes" id="UP000199681">
    <property type="component" value="Unassembled WGS sequence"/>
</dbReference>
<dbReference type="RefSeq" id="WP_092449616.1">
    <property type="nucleotide sequence ID" value="NZ_BKAC01000006.1"/>
</dbReference>
<evidence type="ECO:0000313" key="1">
    <source>
        <dbReference type="EMBL" id="SFH52966.1"/>
    </source>
</evidence>
<evidence type="ECO:0000313" key="4">
    <source>
        <dbReference type="Proteomes" id="UP000297963"/>
    </source>
</evidence>
<organism evidence="2 4">
    <name type="scientific">Cryobacterium levicorallinum</name>
    <dbReference type="NCBI Taxonomy" id="995038"/>
    <lineage>
        <taxon>Bacteria</taxon>
        <taxon>Bacillati</taxon>
        <taxon>Actinomycetota</taxon>
        <taxon>Actinomycetes</taxon>
        <taxon>Micrococcales</taxon>
        <taxon>Microbacteriaceae</taxon>
        <taxon>Cryobacterium</taxon>
    </lineage>
</organism>
<dbReference type="AlphaFoldDB" id="A0A1I3AT24"/>
<dbReference type="Proteomes" id="UP000297963">
    <property type="component" value="Unassembled WGS sequence"/>
</dbReference>
<sequence>MSTFSLIDLTNLTTCTRVAIAIVAAAAAAAASDGMLGKLAHRISRLVVHVPDAQLVAVTVGWWQRRLAGMAAASTFVWWVGANRSHPLVDLIVAGEIAGGIFGSTRICLARL</sequence>
<dbReference type="EMBL" id="FOPW01000007">
    <property type="protein sequence ID" value="SFH52966.1"/>
    <property type="molecule type" value="Genomic_DNA"/>
</dbReference>
<reference evidence="2 4" key="2">
    <citation type="submission" date="2019-03" db="EMBL/GenBank/DDBJ databases">
        <title>Genomics of glacier-inhabiting Cryobacterium strains.</title>
        <authorList>
            <person name="Liu Q."/>
            <person name="Xin Y.-H."/>
        </authorList>
    </citation>
    <scope>NUCLEOTIDE SEQUENCE [LARGE SCALE GENOMIC DNA]</scope>
    <source>
        <strain evidence="2 4">Hh34</strain>
    </source>
</reference>
<dbReference type="EMBL" id="SOFE01000004">
    <property type="protein sequence ID" value="TFB88002.1"/>
    <property type="molecule type" value="Genomic_DNA"/>
</dbReference>
<protein>
    <submittedName>
        <fullName evidence="2">Uncharacterized protein</fullName>
    </submittedName>
</protein>